<evidence type="ECO:0000313" key="6">
    <source>
        <dbReference type="Proteomes" id="UP001293593"/>
    </source>
</evidence>
<dbReference type="SUPFAM" id="SSF52058">
    <property type="entry name" value="L domain-like"/>
    <property type="match status" value="1"/>
</dbReference>
<protein>
    <submittedName>
        <fullName evidence="5">Uncharacterized protein</fullName>
    </submittedName>
</protein>
<dbReference type="AlphaFoldDB" id="A0AAE1JUW6"/>
<dbReference type="SUPFAM" id="SSF46785">
    <property type="entry name" value="Winged helix' DNA-binding domain"/>
    <property type="match status" value="1"/>
</dbReference>
<dbReference type="GO" id="GO:0006952">
    <property type="term" value="P:defense response"/>
    <property type="evidence" value="ECO:0007669"/>
    <property type="project" value="InterPro"/>
</dbReference>
<evidence type="ECO:0000259" key="4">
    <source>
        <dbReference type="Pfam" id="PF23282"/>
    </source>
</evidence>
<evidence type="ECO:0000313" key="5">
    <source>
        <dbReference type="EMBL" id="KAK4259804.1"/>
    </source>
</evidence>
<gene>
    <name evidence="5" type="ORF">QN277_006098</name>
</gene>
<dbReference type="GO" id="GO:0043531">
    <property type="term" value="F:ADP binding"/>
    <property type="evidence" value="ECO:0007669"/>
    <property type="project" value="InterPro"/>
</dbReference>
<accession>A0AAE1JUW6</accession>
<dbReference type="InterPro" id="IPR042197">
    <property type="entry name" value="Apaf_helical"/>
</dbReference>
<dbReference type="PRINTS" id="PR00364">
    <property type="entry name" value="DISEASERSIST"/>
</dbReference>
<keyword evidence="6" id="KW-1185">Reference proteome</keyword>
<dbReference type="Gene3D" id="1.10.8.430">
    <property type="entry name" value="Helical domain of apoptotic protease-activating factors"/>
    <property type="match status" value="1"/>
</dbReference>
<keyword evidence="2" id="KW-0677">Repeat</keyword>
<comment type="caution">
    <text evidence="5">The sequence shown here is derived from an EMBL/GenBank/DDBJ whole genome shotgun (WGS) entry which is preliminary data.</text>
</comment>
<feature type="domain" description="NB-ARC" evidence="3">
    <location>
        <begin position="73"/>
        <end position="231"/>
    </location>
</feature>
<dbReference type="Gene3D" id="3.80.10.10">
    <property type="entry name" value="Ribonuclease Inhibitor"/>
    <property type="match status" value="1"/>
</dbReference>
<dbReference type="InterPro" id="IPR027417">
    <property type="entry name" value="P-loop_NTPase"/>
</dbReference>
<feature type="domain" description="Disease resistance protein Roq1-like winged-helix" evidence="4">
    <location>
        <begin position="304"/>
        <end position="373"/>
    </location>
</feature>
<dbReference type="SUPFAM" id="SSF52540">
    <property type="entry name" value="P-loop containing nucleoside triphosphate hydrolases"/>
    <property type="match status" value="1"/>
</dbReference>
<keyword evidence="1" id="KW-0433">Leucine-rich repeat</keyword>
<name>A0AAE1JUW6_9FABA</name>
<organism evidence="5 6">
    <name type="scientific">Acacia crassicarpa</name>
    <name type="common">northern wattle</name>
    <dbReference type="NCBI Taxonomy" id="499986"/>
    <lineage>
        <taxon>Eukaryota</taxon>
        <taxon>Viridiplantae</taxon>
        <taxon>Streptophyta</taxon>
        <taxon>Embryophyta</taxon>
        <taxon>Tracheophyta</taxon>
        <taxon>Spermatophyta</taxon>
        <taxon>Magnoliopsida</taxon>
        <taxon>eudicotyledons</taxon>
        <taxon>Gunneridae</taxon>
        <taxon>Pentapetalae</taxon>
        <taxon>rosids</taxon>
        <taxon>fabids</taxon>
        <taxon>Fabales</taxon>
        <taxon>Fabaceae</taxon>
        <taxon>Caesalpinioideae</taxon>
        <taxon>mimosoid clade</taxon>
        <taxon>Acacieae</taxon>
        <taxon>Acacia</taxon>
    </lineage>
</organism>
<proteinExistence type="predicted"/>
<sequence length="637" mass="73578">MEALRQLESDEEFESRFMELMEAWCQYDDEVVGMGSLLAKVDSKGMESLRRLKEDREALGRLEDGKLVGMESRVAKVEKLLNLGSDEVQVVCIRGERGLGKTTIARVLCRSISRHFDASCFIDRIERQISHPGLSLMEIIDQKLEIKGLETRTPNQRKFLIVLDGVGVSREILDALNSLRTSERLARGSRIIITTRSEVGVTVKRQVNYVYEPELLSNYEAQKLFCMIAFECNYPKDGFQEMTESILAYANGHPLKIINLGKMLFQKSVGKWRTTLNRLKRGPDPLWTKILFKMNYKALDDECKEIFLYIACFFIGKKMDRVKEILNSCGFPDAKNGMKLLIKKSLLKKSLDHIIVMDERVRDMGRQISRQESPSNPTEQRRLWRLDDIEVVMEQNGSRAMERVEAISLELEDSKRVTLRIEGLSRMNNLRLLIFHNVNFSGTLNSLSNELRYVSWHQYPFTSLPLIFEPQALVELILLDSNIKELWEGKKVLPKLKILKLSGSKNLIKVPNLGGIPNLERLELEECIELLQLHPSIAEIPKLKFLNLRNCINLVSIPNILFGQRCLKVLNLAGCSKFASRLRFYPLKSTAEVKLLSIWYHPFLERMLYFFLFVLPLNKNYHRLVCCFLLHLLCRAK</sequence>
<evidence type="ECO:0000259" key="3">
    <source>
        <dbReference type="Pfam" id="PF00931"/>
    </source>
</evidence>
<dbReference type="InterPro" id="IPR058192">
    <property type="entry name" value="WHD_ROQ1-like"/>
</dbReference>
<dbReference type="InterPro" id="IPR036390">
    <property type="entry name" value="WH_DNA-bd_sf"/>
</dbReference>
<dbReference type="Pfam" id="PF00931">
    <property type="entry name" value="NB-ARC"/>
    <property type="match status" value="1"/>
</dbReference>
<evidence type="ECO:0000256" key="2">
    <source>
        <dbReference type="ARBA" id="ARBA00022737"/>
    </source>
</evidence>
<dbReference type="InterPro" id="IPR032675">
    <property type="entry name" value="LRR_dom_sf"/>
</dbReference>
<dbReference type="InterPro" id="IPR044974">
    <property type="entry name" value="Disease_R_plants"/>
</dbReference>
<dbReference type="EMBL" id="JAWXYG010000011">
    <property type="protein sequence ID" value="KAK4259804.1"/>
    <property type="molecule type" value="Genomic_DNA"/>
</dbReference>
<dbReference type="PANTHER" id="PTHR11017:SF259">
    <property type="entry name" value="ADP-RIBOSYL CYCLASE_CYCLIC ADP-RIBOSE HYDROLASE"/>
    <property type="match status" value="1"/>
</dbReference>
<dbReference type="PANTHER" id="PTHR11017">
    <property type="entry name" value="LEUCINE-RICH REPEAT-CONTAINING PROTEIN"/>
    <property type="match status" value="1"/>
</dbReference>
<dbReference type="Pfam" id="PF23282">
    <property type="entry name" value="WHD_ROQ1"/>
    <property type="match status" value="1"/>
</dbReference>
<dbReference type="Proteomes" id="UP001293593">
    <property type="component" value="Unassembled WGS sequence"/>
</dbReference>
<reference evidence="5" key="1">
    <citation type="submission" date="2023-10" db="EMBL/GenBank/DDBJ databases">
        <title>Chromosome-level genome of the transformable northern wattle, Acacia crassicarpa.</title>
        <authorList>
            <person name="Massaro I."/>
            <person name="Sinha N.R."/>
            <person name="Poethig S."/>
            <person name="Leichty A.R."/>
        </authorList>
    </citation>
    <scope>NUCLEOTIDE SEQUENCE</scope>
    <source>
        <strain evidence="5">Acra3RX</strain>
        <tissue evidence="5">Leaf</tissue>
    </source>
</reference>
<dbReference type="Gene3D" id="3.40.50.300">
    <property type="entry name" value="P-loop containing nucleotide triphosphate hydrolases"/>
    <property type="match status" value="1"/>
</dbReference>
<dbReference type="InterPro" id="IPR002182">
    <property type="entry name" value="NB-ARC"/>
</dbReference>
<evidence type="ECO:0000256" key="1">
    <source>
        <dbReference type="ARBA" id="ARBA00022614"/>
    </source>
</evidence>